<evidence type="ECO:0000256" key="5">
    <source>
        <dbReference type="ARBA" id="ARBA00022801"/>
    </source>
</evidence>
<protein>
    <recommendedName>
        <fullName evidence="2">cutinase</fullName>
        <ecNumber evidence="2">3.1.1.74</ecNumber>
    </recommendedName>
</protein>
<feature type="active site" description="Proton donor/acceptor" evidence="8">
    <location>
        <position position="219"/>
    </location>
</feature>
<gene>
    <name evidence="12" type="ordered locus">Srot_0144</name>
</gene>
<feature type="active site" evidence="8">
    <location>
        <position position="198"/>
    </location>
</feature>
<dbReference type="ESTHER" id="segrd-d6za91">
    <property type="family name" value="Cutinase"/>
</dbReference>
<sequence>MMISSRVRGVLSGLLPLLSLSAASLPAVATMAPNAAAAPAGCADYDISFARGTGEPAGVGVVGNAFANALKAKEPGKTFNVHGVDYAADYDFVALDLHSLAAGADNLSAHLQDVASRCPDTQFVLGGYSQGAALVDAVISFGVPLLGFSNPLPGDVANRIVGVALFGDATHRVFNGLQPVFITPDLAAKTTNICADGDPICENVEGGLDTQSADFNANHTSYVSRGLTAQGAAFVADQINGQPAQAAPAPQPPAENDAQTAPDEDTTAAPEEEGSDADGE</sequence>
<organism evidence="12 13">
    <name type="scientific">Segniliparus rotundus (strain ATCC BAA-972 / CDC 1076 / CIP 108378 / DSM 44985 / JCM 13578)</name>
    <dbReference type="NCBI Taxonomy" id="640132"/>
    <lineage>
        <taxon>Bacteria</taxon>
        <taxon>Bacillati</taxon>
        <taxon>Actinomycetota</taxon>
        <taxon>Actinomycetes</taxon>
        <taxon>Mycobacteriales</taxon>
        <taxon>Segniliparaceae</taxon>
        <taxon>Segniliparus</taxon>
    </lineage>
</organism>
<reference evidence="12 13" key="1">
    <citation type="journal article" date="2010" name="Stand. Genomic Sci.">
        <title>Complete genome sequence of Segniliparus rotundus type strain (CDC 1076).</title>
        <authorList>
            <person name="Sikorski J."/>
            <person name="Lapidus A."/>
            <person name="Copeland A."/>
            <person name="Misra M."/>
            <person name="Glavina Del Rio T."/>
            <person name="Nolan M."/>
            <person name="Lucas S."/>
            <person name="Chen F."/>
            <person name="Tice H."/>
            <person name="Cheng J.F."/>
            <person name="Jando M."/>
            <person name="Schneider S."/>
            <person name="Bruce D."/>
            <person name="Goodwin L."/>
            <person name="Pitluck S."/>
            <person name="Liolios K."/>
            <person name="Mikhailova N."/>
            <person name="Pati A."/>
            <person name="Ivanova N."/>
            <person name="Mavromatis K."/>
            <person name="Chen A."/>
            <person name="Palaniappan K."/>
            <person name="Chertkov O."/>
            <person name="Land M."/>
            <person name="Hauser L."/>
            <person name="Chang Y.J."/>
            <person name="Jeffries C.D."/>
            <person name="Brettin T."/>
            <person name="Detter J.C."/>
            <person name="Han C."/>
            <person name="Rohde M."/>
            <person name="Goker M."/>
            <person name="Bristow J."/>
            <person name="Eisen J.A."/>
            <person name="Markowitz V."/>
            <person name="Hugenholtz P."/>
            <person name="Kyrpides N.C."/>
            <person name="Klenk H.P."/>
        </authorList>
    </citation>
    <scope>NUCLEOTIDE SEQUENCE [LARGE SCALE GENOMIC DNA]</scope>
    <source>
        <strain evidence="13">ATCC BAA-972 / CDC 1076 / CIP 108378 / DSM 44985 / JCM 13578</strain>
    </source>
</reference>
<feature type="active site" description="Nucleophile" evidence="8">
    <location>
        <position position="129"/>
    </location>
</feature>
<comment type="catalytic activity">
    <reaction evidence="7">
        <text>cutin + H2O = cutin monomers.</text>
        <dbReference type="EC" id="3.1.1.74"/>
    </reaction>
</comment>
<evidence type="ECO:0000256" key="6">
    <source>
        <dbReference type="ARBA" id="ARBA00023157"/>
    </source>
</evidence>
<dbReference type="PANTHER" id="PTHR33630:SF9">
    <property type="entry name" value="CUTINASE 4"/>
    <property type="match status" value="1"/>
</dbReference>
<dbReference type="Pfam" id="PF01083">
    <property type="entry name" value="Cutinase"/>
    <property type="match status" value="1"/>
</dbReference>
<keyword evidence="3" id="KW-0719">Serine esterase</keyword>
<keyword evidence="6 9" id="KW-1015">Disulfide bond</keyword>
<feature type="disulfide bond" evidence="9">
    <location>
        <begin position="42"/>
        <end position="118"/>
    </location>
</feature>
<feature type="region of interest" description="Disordered" evidence="10">
    <location>
        <begin position="238"/>
        <end position="280"/>
    </location>
</feature>
<dbReference type="SUPFAM" id="SSF53474">
    <property type="entry name" value="alpha/beta-Hydrolases"/>
    <property type="match status" value="1"/>
</dbReference>
<evidence type="ECO:0000256" key="10">
    <source>
        <dbReference type="SAM" id="MobiDB-lite"/>
    </source>
</evidence>
<dbReference type="GO" id="GO:0050525">
    <property type="term" value="F:cutinase activity"/>
    <property type="evidence" value="ECO:0007669"/>
    <property type="project" value="UniProtKB-EC"/>
</dbReference>
<dbReference type="PANTHER" id="PTHR33630">
    <property type="entry name" value="CUTINASE RV1984C-RELATED-RELATED"/>
    <property type="match status" value="1"/>
</dbReference>
<proteinExistence type="inferred from homology"/>
<dbReference type="SMART" id="SM01110">
    <property type="entry name" value="Cutinase"/>
    <property type="match status" value="1"/>
</dbReference>
<comment type="similarity">
    <text evidence="1">Belongs to the cutinase family.</text>
</comment>
<evidence type="ECO:0000256" key="1">
    <source>
        <dbReference type="ARBA" id="ARBA00007534"/>
    </source>
</evidence>
<dbReference type="OrthoDB" id="3690529at2"/>
<evidence type="ECO:0000313" key="12">
    <source>
        <dbReference type="EMBL" id="ADG96633.1"/>
    </source>
</evidence>
<dbReference type="InterPro" id="IPR000675">
    <property type="entry name" value="Cutinase/axe"/>
</dbReference>
<evidence type="ECO:0000256" key="7">
    <source>
        <dbReference type="ARBA" id="ARBA00034045"/>
    </source>
</evidence>
<dbReference type="InterPro" id="IPR011150">
    <property type="entry name" value="Cutinase_monf"/>
</dbReference>
<evidence type="ECO:0000256" key="8">
    <source>
        <dbReference type="PIRSR" id="PIRSR611150-1"/>
    </source>
</evidence>
<dbReference type="eggNOG" id="ENOG5030PZC">
    <property type="taxonomic scope" value="Bacteria"/>
</dbReference>
<dbReference type="InterPro" id="IPR029058">
    <property type="entry name" value="AB_hydrolase_fold"/>
</dbReference>
<dbReference type="Gene3D" id="3.40.50.1820">
    <property type="entry name" value="alpha/beta hydrolase"/>
    <property type="match status" value="1"/>
</dbReference>
<dbReference type="HOGENOM" id="CLU_040058_3_0_11"/>
<feature type="signal peptide" evidence="11">
    <location>
        <begin position="1"/>
        <end position="29"/>
    </location>
</feature>
<feature type="disulfide bond" evidence="9">
    <location>
        <begin position="194"/>
        <end position="201"/>
    </location>
</feature>
<evidence type="ECO:0000256" key="3">
    <source>
        <dbReference type="ARBA" id="ARBA00022487"/>
    </source>
</evidence>
<evidence type="ECO:0000256" key="11">
    <source>
        <dbReference type="SAM" id="SignalP"/>
    </source>
</evidence>
<evidence type="ECO:0000256" key="2">
    <source>
        <dbReference type="ARBA" id="ARBA00013095"/>
    </source>
</evidence>
<dbReference type="EC" id="3.1.1.74" evidence="2"/>
<accession>D6ZA91</accession>
<dbReference type="EMBL" id="CP001958">
    <property type="protein sequence ID" value="ADG96633.1"/>
    <property type="molecule type" value="Genomic_DNA"/>
</dbReference>
<dbReference type="Proteomes" id="UP000002247">
    <property type="component" value="Chromosome"/>
</dbReference>
<keyword evidence="5" id="KW-0378">Hydrolase</keyword>
<dbReference type="GO" id="GO:0005576">
    <property type="term" value="C:extracellular region"/>
    <property type="evidence" value="ECO:0007669"/>
    <property type="project" value="InterPro"/>
</dbReference>
<dbReference type="PRINTS" id="PR00129">
    <property type="entry name" value="CUTINASE"/>
</dbReference>
<name>D6ZA91_SEGRD</name>
<dbReference type="AlphaFoldDB" id="D6ZA91"/>
<keyword evidence="13" id="KW-1185">Reference proteome</keyword>
<keyword evidence="4 11" id="KW-0732">Signal</keyword>
<dbReference type="RefSeq" id="WP_013137089.1">
    <property type="nucleotide sequence ID" value="NC_014168.1"/>
</dbReference>
<dbReference type="KEGG" id="srt:Srot_0144"/>
<dbReference type="STRING" id="640132.Srot_0144"/>
<evidence type="ECO:0000256" key="9">
    <source>
        <dbReference type="PIRSR" id="PIRSR611150-2"/>
    </source>
</evidence>
<evidence type="ECO:0000256" key="4">
    <source>
        <dbReference type="ARBA" id="ARBA00022729"/>
    </source>
</evidence>
<feature type="compositionally biased region" description="Acidic residues" evidence="10">
    <location>
        <begin position="262"/>
        <end position="280"/>
    </location>
</feature>
<feature type="chain" id="PRO_5038638730" description="cutinase" evidence="11">
    <location>
        <begin position="30"/>
        <end position="280"/>
    </location>
</feature>
<evidence type="ECO:0000313" key="13">
    <source>
        <dbReference type="Proteomes" id="UP000002247"/>
    </source>
</evidence>